<evidence type="ECO:0000313" key="2">
    <source>
        <dbReference type="EMBL" id="MCI3239347.1"/>
    </source>
</evidence>
<comment type="caution">
    <text evidence="2">The sequence shown here is derived from an EMBL/GenBank/DDBJ whole genome shotgun (WGS) entry which is preliminary data.</text>
</comment>
<proteinExistence type="predicted"/>
<keyword evidence="3" id="KW-1185">Reference proteome</keyword>
<feature type="chain" id="PRO_5045680274" description="Secreted protein" evidence="1">
    <location>
        <begin position="35"/>
        <end position="131"/>
    </location>
</feature>
<protein>
    <recommendedName>
        <fullName evidence="4">Secreted protein</fullName>
    </recommendedName>
</protein>
<name>A0ABS9XCI8_9ACTN</name>
<evidence type="ECO:0000313" key="3">
    <source>
        <dbReference type="Proteomes" id="UP001165270"/>
    </source>
</evidence>
<dbReference type="RefSeq" id="WP_242708680.1">
    <property type="nucleotide sequence ID" value="NZ_JALDAX010000002.1"/>
</dbReference>
<evidence type="ECO:0000256" key="1">
    <source>
        <dbReference type="SAM" id="SignalP"/>
    </source>
</evidence>
<reference evidence="2" key="1">
    <citation type="submission" date="2022-03" db="EMBL/GenBank/DDBJ databases">
        <title>Streptomyces 7R015 and 7R016 isolated from Barleria lupulina in Thailand.</title>
        <authorList>
            <person name="Kanchanasin P."/>
            <person name="Phongsopitanun W."/>
            <person name="Tanasupawat S."/>
        </authorList>
    </citation>
    <scope>NUCLEOTIDE SEQUENCE</scope>
    <source>
        <strain evidence="2">7R016</strain>
    </source>
</reference>
<accession>A0ABS9XCI8</accession>
<organism evidence="2 3">
    <name type="scientific">Streptomyces spinosisporus</name>
    <dbReference type="NCBI Taxonomy" id="2927582"/>
    <lineage>
        <taxon>Bacteria</taxon>
        <taxon>Bacillati</taxon>
        <taxon>Actinomycetota</taxon>
        <taxon>Actinomycetes</taxon>
        <taxon>Kitasatosporales</taxon>
        <taxon>Streptomycetaceae</taxon>
        <taxon>Streptomyces</taxon>
    </lineage>
</organism>
<evidence type="ECO:0008006" key="4">
    <source>
        <dbReference type="Google" id="ProtNLM"/>
    </source>
</evidence>
<dbReference type="EMBL" id="JALDAX010000002">
    <property type="protein sequence ID" value="MCI3239347.1"/>
    <property type="molecule type" value="Genomic_DNA"/>
</dbReference>
<dbReference type="Proteomes" id="UP001165270">
    <property type="component" value="Unassembled WGS sequence"/>
</dbReference>
<gene>
    <name evidence="2" type="ORF">MQN93_06385</name>
</gene>
<sequence length="131" mass="14097">MDSGAIRRRVTTLLAVLTASGLLAVAGPAAEAMAAPSSCAGHKVRTYTFSTGSVKIYKSGNYLCAITVPKRPGARQSMMVSLQVRGFEPVVDKGRFTRHAGPVRTYAGHRKVWIKGSVGRGSYDSHGWKRF</sequence>
<keyword evidence="1" id="KW-0732">Signal</keyword>
<feature type="signal peptide" evidence="1">
    <location>
        <begin position="1"/>
        <end position="34"/>
    </location>
</feature>